<dbReference type="EMBL" id="VBOZ01000011">
    <property type="protein sequence ID" value="TMQ65721.1"/>
    <property type="molecule type" value="Genomic_DNA"/>
</dbReference>
<sequence length="154" mass="17332">KPRDYTALAPLAVREIVYRLALGEQGGRLRQIALSAGRAHRIAKAIELVRKGYDKPLRIAGLARQLGMSTSGLHHHFKAVTAMSPLQFQKQLRLQEARRLLVAGELDAATAGYRVGYDDPSQFSREYKRFFGEPPMRDVERLRGHDEGAPSRLR</sequence>
<keyword evidence="1" id="KW-0805">Transcription regulation</keyword>
<dbReference type="AlphaFoldDB" id="A0A538TQ15"/>
<proteinExistence type="predicted"/>
<feature type="domain" description="HTH araC/xylS-type" evidence="3">
    <location>
        <begin position="43"/>
        <end position="141"/>
    </location>
</feature>
<dbReference type="InterPro" id="IPR018060">
    <property type="entry name" value="HTH_AraC"/>
</dbReference>
<accession>A0A538TQ15</accession>
<evidence type="ECO:0000259" key="3">
    <source>
        <dbReference type="PROSITE" id="PS01124"/>
    </source>
</evidence>
<evidence type="ECO:0000313" key="5">
    <source>
        <dbReference type="Proteomes" id="UP000317691"/>
    </source>
</evidence>
<keyword evidence="2" id="KW-0804">Transcription</keyword>
<evidence type="ECO:0000313" key="4">
    <source>
        <dbReference type="EMBL" id="TMQ65721.1"/>
    </source>
</evidence>
<dbReference type="PANTHER" id="PTHR43436:SF1">
    <property type="entry name" value="TRANSCRIPTIONAL REGULATORY PROTEIN"/>
    <property type="match status" value="1"/>
</dbReference>
<feature type="non-terminal residue" evidence="4">
    <location>
        <position position="1"/>
    </location>
</feature>
<organism evidence="4 5">
    <name type="scientific">Eiseniibacteriota bacterium</name>
    <dbReference type="NCBI Taxonomy" id="2212470"/>
    <lineage>
        <taxon>Bacteria</taxon>
        <taxon>Candidatus Eiseniibacteriota</taxon>
    </lineage>
</organism>
<dbReference type="PANTHER" id="PTHR43436">
    <property type="entry name" value="ARAC-FAMILY TRANSCRIPTIONAL REGULATOR"/>
    <property type="match status" value="1"/>
</dbReference>
<dbReference type="SUPFAM" id="SSF46689">
    <property type="entry name" value="Homeodomain-like"/>
    <property type="match status" value="2"/>
</dbReference>
<dbReference type="InterPro" id="IPR009057">
    <property type="entry name" value="Homeodomain-like_sf"/>
</dbReference>
<evidence type="ECO:0000256" key="1">
    <source>
        <dbReference type="ARBA" id="ARBA00023015"/>
    </source>
</evidence>
<dbReference type="Proteomes" id="UP000317691">
    <property type="component" value="Unassembled WGS sequence"/>
</dbReference>
<dbReference type="PROSITE" id="PS01124">
    <property type="entry name" value="HTH_ARAC_FAMILY_2"/>
    <property type="match status" value="1"/>
</dbReference>
<comment type="caution">
    <text evidence="4">The sequence shown here is derived from an EMBL/GenBank/DDBJ whole genome shotgun (WGS) entry which is preliminary data.</text>
</comment>
<name>A0A538TQ15_UNCEI</name>
<dbReference type="Gene3D" id="1.10.10.60">
    <property type="entry name" value="Homeodomain-like"/>
    <property type="match status" value="2"/>
</dbReference>
<dbReference type="GO" id="GO:0043565">
    <property type="term" value="F:sequence-specific DNA binding"/>
    <property type="evidence" value="ECO:0007669"/>
    <property type="project" value="InterPro"/>
</dbReference>
<dbReference type="Pfam" id="PF12833">
    <property type="entry name" value="HTH_18"/>
    <property type="match status" value="1"/>
</dbReference>
<reference evidence="4 5" key="1">
    <citation type="journal article" date="2019" name="Nat. Microbiol.">
        <title>Mediterranean grassland soil C-N compound turnover is dependent on rainfall and depth, and is mediated by genomically divergent microorganisms.</title>
        <authorList>
            <person name="Diamond S."/>
            <person name="Andeer P.F."/>
            <person name="Li Z."/>
            <person name="Crits-Christoph A."/>
            <person name="Burstein D."/>
            <person name="Anantharaman K."/>
            <person name="Lane K.R."/>
            <person name="Thomas B.C."/>
            <person name="Pan C."/>
            <person name="Northen T.R."/>
            <person name="Banfield J.F."/>
        </authorList>
    </citation>
    <scope>NUCLEOTIDE SEQUENCE [LARGE SCALE GENOMIC DNA]</scope>
    <source>
        <strain evidence="4">WS_9</strain>
    </source>
</reference>
<gene>
    <name evidence="4" type="ORF">E6K79_04295</name>
</gene>
<evidence type="ECO:0000256" key="2">
    <source>
        <dbReference type="ARBA" id="ARBA00023163"/>
    </source>
</evidence>
<dbReference type="GO" id="GO:0003700">
    <property type="term" value="F:DNA-binding transcription factor activity"/>
    <property type="evidence" value="ECO:0007669"/>
    <property type="project" value="InterPro"/>
</dbReference>
<protein>
    <submittedName>
        <fullName evidence="4">AraC family transcriptional regulator</fullName>
    </submittedName>
</protein>
<dbReference type="SMART" id="SM00342">
    <property type="entry name" value="HTH_ARAC"/>
    <property type="match status" value="1"/>
</dbReference>